<dbReference type="Gene3D" id="3.40.50.1820">
    <property type="entry name" value="alpha/beta hydrolase"/>
    <property type="match status" value="1"/>
</dbReference>
<dbReference type="PANTHER" id="PTHR23024:SF398">
    <property type="entry name" value="OS07G0526600 PROTEIN"/>
    <property type="match status" value="1"/>
</dbReference>
<dbReference type="EMBL" id="CM000880">
    <property type="protein sequence ID" value="KQK15943.1"/>
    <property type="molecule type" value="Genomic_DNA"/>
</dbReference>
<reference evidence="3 4" key="1">
    <citation type="journal article" date="2010" name="Nature">
        <title>Genome sequencing and analysis of the model grass Brachypodium distachyon.</title>
        <authorList>
            <consortium name="International Brachypodium Initiative"/>
        </authorList>
    </citation>
    <scope>NUCLEOTIDE SEQUENCE [LARGE SCALE GENOMIC DNA]</scope>
    <source>
        <strain evidence="3 4">Bd21</strain>
    </source>
</reference>
<dbReference type="Pfam" id="PF07859">
    <property type="entry name" value="Abhydrolase_3"/>
    <property type="match status" value="1"/>
</dbReference>
<keyword evidence="5" id="KW-1185">Reference proteome</keyword>
<proteinExistence type="predicted"/>
<dbReference type="InterPro" id="IPR029058">
    <property type="entry name" value="AB_hydrolase_fold"/>
</dbReference>
<dbReference type="GO" id="GO:0016787">
    <property type="term" value="F:hydrolase activity"/>
    <property type="evidence" value="ECO:0007669"/>
    <property type="project" value="InterPro"/>
</dbReference>
<dbReference type="OrthoDB" id="408631at2759"/>
<dbReference type="PANTHER" id="PTHR23024">
    <property type="entry name" value="ARYLACETAMIDE DEACETYLASE"/>
    <property type="match status" value="1"/>
</dbReference>
<evidence type="ECO:0000313" key="4">
    <source>
        <dbReference type="EnsemblPlants" id="KQK15943"/>
    </source>
</evidence>
<dbReference type="InterPro" id="IPR050466">
    <property type="entry name" value="Carboxylest/Gibb_receptor"/>
</dbReference>
<feature type="domain" description="Alpha/beta hydrolase fold-3" evidence="2">
    <location>
        <begin position="58"/>
        <end position="179"/>
    </location>
</feature>
<evidence type="ECO:0000259" key="2">
    <source>
        <dbReference type="Pfam" id="PF07859"/>
    </source>
</evidence>
<dbReference type="SUPFAM" id="SSF53474">
    <property type="entry name" value="alpha/beta-Hydrolases"/>
    <property type="match status" value="1"/>
</dbReference>
<dbReference type="InterPro" id="IPR013094">
    <property type="entry name" value="AB_hydrolase_3"/>
</dbReference>
<reference evidence="3" key="2">
    <citation type="submission" date="2017-06" db="EMBL/GenBank/DDBJ databases">
        <title>WGS assembly of Brachypodium distachyon.</title>
        <authorList>
            <consortium name="The International Brachypodium Initiative"/>
            <person name="Lucas S."/>
            <person name="Harmon-Smith M."/>
            <person name="Lail K."/>
            <person name="Tice H."/>
            <person name="Grimwood J."/>
            <person name="Bruce D."/>
            <person name="Barry K."/>
            <person name="Shu S."/>
            <person name="Lindquist E."/>
            <person name="Wang M."/>
            <person name="Pitluck S."/>
            <person name="Vogel J.P."/>
            <person name="Garvin D.F."/>
            <person name="Mockler T.C."/>
            <person name="Schmutz J."/>
            <person name="Rokhsar D."/>
            <person name="Bevan M.W."/>
        </authorList>
    </citation>
    <scope>NUCLEOTIDE SEQUENCE</scope>
    <source>
        <strain evidence="3">Bd21</strain>
    </source>
</reference>
<protein>
    <recommendedName>
        <fullName evidence="2">Alpha/beta hydrolase fold-3 domain-containing protein</fullName>
    </recommendedName>
</protein>
<evidence type="ECO:0000313" key="5">
    <source>
        <dbReference type="Proteomes" id="UP000008810"/>
    </source>
</evidence>
<reference evidence="4" key="3">
    <citation type="submission" date="2018-08" db="UniProtKB">
        <authorList>
            <consortium name="EnsemblPlants"/>
        </authorList>
    </citation>
    <scope>IDENTIFICATION</scope>
    <source>
        <strain evidence="4">cv. Bd21</strain>
    </source>
</reference>
<feature type="compositionally biased region" description="Polar residues" evidence="1">
    <location>
        <begin position="256"/>
        <end position="268"/>
    </location>
</feature>
<dbReference type="Gramene" id="KQK15943">
    <property type="protein sequence ID" value="KQK15943"/>
    <property type="gene ID" value="BRADI_1g25916v3"/>
</dbReference>
<evidence type="ECO:0000313" key="3">
    <source>
        <dbReference type="EMBL" id="KQK15943.1"/>
    </source>
</evidence>
<dbReference type="InParanoid" id="A0A0Q3GY67"/>
<gene>
    <name evidence="3" type="ORF">BRADI_1g25916v3</name>
</gene>
<accession>A0A0Q3GY67</accession>
<dbReference type="Proteomes" id="UP000008810">
    <property type="component" value="Chromosome 1"/>
</dbReference>
<sequence length="396" mass="42486">MHANKTSPPETKSVAGDDIAVDLYPFIRQYNDGRIERLQRSSFVPASEDAAANRGVATRDSNYPIDIEGLIMVHPYFWSSQRLASEAVWDGVSMFAPENVDRLWPFVTAGQAGNDDPRINPPEDEIASLACRRVLVAVAEKDSLRDRGRRLAAQMRDWSWAAGENVTLVESEGEDHGFHLYNPLRATSKKLMESIVQFVDQRSTALPLPAALLPSPHELRAAAEMDSAGPVLGVPTRPYMDIFGYGMAMKAWSGSGPSSMTRTTSLQIGQGKKPETRWSKGTAALSSIPGIACASTGSSASSRQPRLASPLFSAYSAGPASPSTLCASDSPTPPRPAQGPAILLRPVSTVLKPLISSVSASRIAPSHSTSPRRRHLSATATLALLSVGEPLFWIAG</sequence>
<evidence type="ECO:0000256" key="1">
    <source>
        <dbReference type="SAM" id="MobiDB-lite"/>
    </source>
</evidence>
<dbReference type="EnsemblPlants" id="KQK15943">
    <property type="protein sequence ID" value="KQK15943"/>
    <property type="gene ID" value="BRADI_1g25916v3"/>
</dbReference>
<dbReference type="AlphaFoldDB" id="A0A0Q3GY67"/>
<feature type="region of interest" description="Disordered" evidence="1">
    <location>
        <begin position="256"/>
        <end position="277"/>
    </location>
</feature>
<dbReference type="STRING" id="15368.A0A0Q3GY67"/>
<organism evidence="3">
    <name type="scientific">Brachypodium distachyon</name>
    <name type="common">Purple false brome</name>
    <name type="synonym">Trachynia distachya</name>
    <dbReference type="NCBI Taxonomy" id="15368"/>
    <lineage>
        <taxon>Eukaryota</taxon>
        <taxon>Viridiplantae</taxon>
        <taxon>Streptophyta</taxon>
        <taxon>Embryophyta</taxon>
        <taxon>Tracheophyta</taxon>
        <taxon>Spermatophyta</taxon>
        <taxon>Magnoliopsida</taxon>
        <taxon>Liliopsida</taxon>
        <taxon>Poales</taxon>
        <taxon>Poaceae</taxon>
        <taxon>BOP clade</taxon>
        <taxon>Pooideae</taxon>
        <taxon>Stipodae</taxon>
        <taxon>Brachypodieae</taxon>
        <taxon>Brachypodium</taxon>
    </lineage>
</organism>
<name>A0A0Q3GY67_BRADI</name>